<evidence type="ECO:0000256" key="7">
    <source>
        <dbReference type="ARBA" id="ARBA00048336"/>
    </source>
</evidence>
<evidence type="ECO:0000256" key="8">
    <source>
        <dbReference type="RuleBase" id="RU004273"/>
    </source>
</evidence>
<dbReference type="Proteomes" id="UP001470230">
    <property type="component" value="Unassembled WGS sequence"/>
</dbReference>
<dbReference type="EMBL" id="JAPFFF010000003">
    <property type="protein sequence ID" value="KAK8893685.1"/>
    <property type="molecule type" value="Genomic_DNA"/>
</dbReference>
<comment type="cofactor">
    <cofactor evidence="1">
        <name>Mn(2+)</name>
        <dbReference type="ChEBI" id="CHEBI:29035"/>
    </cofactor>
</comment>
<name>A0ABR2KRC2_9EUKA</name>
<comment type="catalytic activity">
    <reaction evidence="6">
        <text>O-phospho-L-seryl-[protein] + H2O = L-seryl-[protein] + phosphate</text>
        <dbReference type="Rhea" id="RHEA:20629"/>
        <dbReference type="Rhea" id="RHEA-COMP:9863"/>
        <dbReference type="Rhea" id="RHEA-COMP:11604"/>
        <dbReference type="ChEBI" id="CHEBI:15377"/>
        <dbReference type="ChEBI" id="CHEBI:29999"/>
        <dbReference type="ChEBI" id="CHEBI:43474"/>
        <dbReference type="ChEBI" id="CHEBI:83421"/>
        <dbReference type="EC" id="3.1.3.16"/>
    </reaction>
</comment>
<keyword evidence="2" id="KW-0479">Metal-binding</keyword>
<dbReference type="InterPro" id="IPR029052">
    <property type="entry name" value="Metallo-depent_PP-like"/>
</dbReference>
<dbReference type="SMART" id="SM00156">
    <property type="entry name" value="PP2Ac"/>
    <property type="match status" value="1"/>
</dbReference>
<evidence type="ECO:0000259" key="9">
    <source>
        <dbReference type="PROSITE" id="PS00125"/>
    </source>
</evidence>
<reference evidence="10 11" key="1">
    <citation type="submission" date="2024-04" db="EMBL/GenBank/DDBJ databases">
        <title>Tritrichomonas musculus Genome.</title>
        <authorList>
            <person name="Alves-Ferreira E."/>
            <person name="Grigg M."/>
            <person name="Lorenzi H."/>
            <person name="Galac M."/>
        </authorList>
    </citation>
    <scope>NUCLEOTIDE SEQUENCE [LARGE SCALE GENOMIC DNA]</scope>
    <source>
        <strain evidence="10 11">EAF2021</strain>
    </source>
</reference>
<dbReference type="Pfam" id="PF00149">
    <property type="entry name" value="Metallophos"/>
    <property type="match status" value="1"/>
</dbReference>
<dbReference type="CDD" id="cd00144">
    <property type="entry name" value="MPP_PPP_family"/>
    <property type="match status" value="1"/>
</dbReference>
<sequence length="494" mass="55537">MSFYEQLQAFIQLNVEQISRNLDNISEGIEQLCITQCSEKFLIELSNKMLKICESEPPLLKLDPPITIVGDLHGHILNLFQILQSCDTPPITKYLFLGDIVDRGPFSLEIASLIFAFKVCYPEYIYIIRGNHEFSSVSLTGGFFEEVTTVYNSQNIFNAFNSAFEYFPIAALIGSSYLCLHGGISPDLKFLSQLFSFQRPIKEYSNPILCGLFWSDPQSAVTKFQASGRGVGFLFGSKPLEKFLNRNNLQILIRGHECVDGYSFAFDQKCITVFSASNYCGKTENHSAVLQIMDDSTLTPIVLKYLKYIQRSSVSVVKQAYSPFGENSFNSYINLPLIKVQGTRPKSTNLGLPLDLGSNLSIKNSASLTSKKNNFRTESFSFFQKMDDEMDLKDNKQPTKTLFVNPILIPLSKPQSHRLIQSQARFTTLLPPTGNVTTKWRTNNIKYNLNIKSSISLDSENFSSTAEENLNLNADSNLIPNSIDQEIINTNEAS</sequence>
<keyword evidence="4" id="KW-0904">Protein phosphatase</keyword>
<evidence type="ECO:0000256" key="6">
    <source>
        <dbReference type="ARBA" id="ARBA00047761"/>
    </source>
</evidence>
<dbReference type="PROSITE" id="PS00125">
    <property type="entry name" value="SER_THR_PHOSPHATASE"/>
    <property type="match status" value="1"/>
</dbReference>
<proteinExistence type="inferred from homology"/>
<dbReference type="SUPFAM" id="SSF56300">
    <property type="entry name" value="Metallo-dependent phosphatases"/>
    <property type="match status" value="1"/>
</dbReference>
<feature type="domain" description="Serine/threonine specific protein phosphatases" evidence="9">
    <location>
        <begin position="128"/>
        <end position="133"/>
    </location>
</feature>
<keyword evidence="5" id="KW-0464">Manganese</keyword>
<dbReference type="PRINTS" id="PR00114">
    <property type="entry name" value="STPHPHTASE"/>
</dbReference>
<dbReference type="InterPro" id="IPR004843">
    <property type="entry name" value="Calcineurin-like_PHP"/>
</dbReference>
<comment type="caution">
    <text evidence="10">The sequence shown here is derived from an EMBL/GenBank/DDBJ whole genome shotgun (WGS) entry which is preliminary data.</text>
</comment>
<evidence type="ECO:0000313" key="10">
    <source>
        <dbReference type="EMBL" id="KAK8893685.1"/>
    </source>
</evidence>
<accession>A0ABR2KRC2</accession>
<keyword evidence="11" id="KW-1185">Reference proteome</keyword>
<protein>
    <recommendedName>
        <fullName evidence="8">Serine/threonine-protein phosphatase</fullName>
        <ecNumber evidence="8">3.1.3.16</ecNumber>
    </recommendedName>
</protein>
<comment type="catalytic activity">
    <reaction evidence="7 8">
        <text>O-phospho-L-threonyl-[protein] + H2O = L-threonyl-[protein] + phosphate</text>
        <dbReference type="Rhea" id="RHEA:47004"/>
        <dbReference type="Rhea" id="RHEA-COMP:11060"/>
        <dbReference type="Rhea" id="RHEA-COMP:11605"/>
        <dbReference type="ChEBI" id="CHEBI:15377"/>
        <dbReference type="ChEBI" id="CHEBI:30013"/>
        <dbReference type="ChEBI" id="CHEBI:43474"/>
        <dbReference type="ChEBI" id="CHEBI:61977"/>
        <dbReference type="EC" id="3.1.3.16"/>
    </reaction>
</comment>
<evidence type="ECO:0000256" key="1">
    <source>
        <dbReference type="ARBA" id="ARBA00001936"/>
    </source>
</evidence>
<dbReference type="Gene3D" id="3.60.21.10">
    <property type="match status" value="1"/>
</dbReference>
<dbReference type="InterPro" id="IPR050341">
    <property type="entry name" value="PP1_catalytic_subunit"/>
</dbReference>
<evidence type="ECO:0000256" key="2">
    <source>
        <dbReference type="ARBA" id="ARBA00022723"/>
    </source>
</evidence>
<evidence type="ECO:0000313" key="11">
    <source>
        <dbReference type="Proteomes" id="UP001470230"/>
    </source>
</evidence>
<evidence type="ECO:0000256" key="3">
    <source>
        <dbReference type="ARBA" id="ARBA00022801"/>
    </source>
</evidence>
<dbReference type="PANTHER" id="PTHR11668">
    <property type="entry name" value="SERINE/THREONINE PROTEIN PHOSPHATASE"/>
    <property type="match status" value="1"/>
</dbReference>
<gene>
    <name evidence="10" type="ORF">M9Y10_022112</name>
</gene>
<keyword evidence="3 8" id="KW-0378">Hydrolase</keyword>
<dbReference type="PANTHER" id="PTHR11668:SF300">
    <property type="entry name" value="SERINE_THREONINE-PROTEIN PHOSPHATASE"/>
    <property type="match status" value="1"/>
</dbReference>
<comment type="similarity">
    <text evidence="8">Belongs to the PPP phosphatase family.</text>
</comment>
<organism evidence="10 11">
    <name type="scientific">Tritrichomonas musculus</name>
    <dbReference type="NCBI Taxonomy" id="1915356"/>
    <lineage>
        <taxon>Eukaryota</taxon>
        <taxon>Metamonada</taxon>
        <taxon>Parabasalia</taxon>
        <taxon>Tritrichomonadida</taxon>
        <taxon>Tritrichomonadidae</taxon>
        <taxon>Tritrichomonas</taxon>
    </lineage>
</organism>
<evidence type="ECO:0000256" key="4">
    <source>
        <dbReference type="ARBA" id="ARBA00022912"/>
    </source>
</evidence>
<dbReference type="EC" id="3.1.3.16" evidence="8"/>
<evidence type="ECO:0000256" key="5">
    <source>
        <dbReference type="ARBA" id="ARBA00023211"/>
    </source>
</evidence>
<dbReference type="InterPro" id="IPR006186">
    <property type="entry name" value="Ser/Thr-sp_prot-phosphatase"/>
</dbReference>